<feature type="compositionally biased region" description="Acidic residues" evidence="1">
    <location>
        <begin position="141"/>
        <end position="151"/>
    </location>
</feature>
<accession>A0ABD3I9V7</accession>
<proteinExistence type="predicted"/>
<protein>
    <submittedName>
        <fullName evidence="2">Uncharacterized protein</fullName>
    </submittedName>
</protein>
<dbReference type="AlphaFoldDB" id="A0ABD3I9V7"/>
<keyword evidence="3" id="KW-1185">Reference proteome</keyword>
<evidence type="ECO:0000256" key="1">
    <source>
        <dbReference type="SAM" id="MobiDB-lite"/>
    </source>
</evidence>
<reference evidence="2 3" key="1">
    <citation type="submission" date="2024-09" db="EMBL/GenBank/DDBJ databases">
        <title>Chromosome-scale assembly of Riccia sorocarpa.</title>
        <authorList>
            <person name="Paukszto L."/>
        </authorList>
    </citation>
    <scope>NUCLEOTIDE SEQUENCE [LARGE SCALE GENOMIC DNA]</scope>
    <source>
        <strain evidence="2">LP-2024</strain>
        <tissue evidence="2">Aerial parts of the thallus</tissue>
    </source>
</reference>
<gene>
    <name evidence="2" type="ORF">R1sor_017856</name>
</gene>
<feature type="region of interest" description="Disordered" evidence="1">
    <location>
        <begin position="1"/>
        <end position="68"/>
    </location>
</feature>
<sequence length="170" mass="18754">MTGDMGRLMVGLGPGRSAGQTGVNRHTLNDRDLDATLKPVPENVPIASDCETLEGEKSRSSDSGEPICRVCKDEYAAKLKELDDLRKMVKVHQAELASHKKSSRNKGQVTKSKKTTRLFREEEVLNSSHSSEDPSEAGLSENEEPSDDEELVPPRAPAAKKQTTRKKRRT</sequence>
<comment type="caution">
    <text evidence="2">The sequence shown here is derived from an EMBL/GenBank/DDBJ whole genome shotgun (WGS) entry which is preliminary data.</text>
</comment>
<dbReference type="Proteomes" id="UP001633002">
    <property type="component" value="Unassembled WGS sequence"/>
</dbReference>
<evidence type="ECO:0000313" key="2">
    <source>
        <dbReference type="EMBL" id="KAL3699834.1"/>
    </source>
</evidence>
<name>A0ABD3I9V7_9MARC</name>
<evidence type="ECO:0000313" key="3">
    <source>
        <dbReference type="Proteomes" id="UP001633002"/>
    </source>
</evidence>
<organism evidence="2 3">
    <name type="scientific">Riccia sorocarpa</name>
    <dbReference type="NCBI Taxonomy" id="122646"/>
    <lineage>
        <taxon>Eukaryota</taxon>
        <taxon>Viridiplantae</taxon>
        <taxon>Streptophyta</taxon>
        <taxon>Embryophyta</taxon>
        <taxon>Marchantiophyta</taxon>
        <taxon>Marchantiopsida</taxon>
        <taxon>Marchantiidae</taxon>
        <taxon>Marchantiales</taxon>
        <taxon>Ricciaceae</taxon>
        <taxon>Riccia</taxon>
    </lineage>
</organism>
<feature type="region of interest" description="Disordered" evidence="1">
    <location>
        <begin position="94"/>
        <end position="170"/>
    </location>
</feature>
<dbReference type="EMBL" id="JBJQOH010000001">
    <property type="protein sequence ID" value="KAL3699834.1"/>
    <property type="molecule type" value="Genomic_DNA"/>
</dbReference>